<feature type="region of interest" description="Disordered" evidence="8">
    <location>
        <begin position="329"/>
        <end position="377"/>
    </location>
</feature>
<evidence type="ECO:0000313" key="12">
    <source>
        <dbReference type="Proteomes" id="UP000306954"/>
    </source>
</evidence>
<dbReference type="GO" id="GO:0005634">
    <property type="term" value="C:nucleus"/>
    <property type="evidence" value="ECO:0007669"/>
    <property type="project" value="UniProtKB-SubCell"/>
</dbReference>
<comment type="function">
    <text evidence="6">Component of the NuA4 histone acetyltransferase complex which is involved in transcriptional activation of selected genes principally by acetylation of nucleosomal histone H4 and H2A. The NuA4 complex is also involved in DNA repair. Involved in gene silencing by neighboring heterochromatin, blockage of the silencing spreading along the chromosome, and required for cell cycle progression through G2/M.</text>
</comment>
<feature type="region of interest" description="Disordered" evidence="8">
    <location>
        <begin position="1"/>
        <end position="59"/>
    </location>
</feature>
<keyword evidence="3 7" id="KW-0805">Transcription regulation</keyword>
<keyword evidence="4 7" id="KW-0804">Transcription</keyword>
<comment type="caution">
    <text evidence="11">The sequence shown here is derived from an EMBL/GenBank/DDBJ whole genome shotgun (WGS) entry which is preliminary data.</text>
</comment>
<feature type="compositionally biased region" description="Polar residues" evidence="8">
    <location>
        <begin position="894"/>
        <end position="915"/>
    </location>
</feature>
<evidence type="ECO:0000256" key="4">
    <source>
        <dbReference type="ARBA" id="ARBA00023163"/>
    </source>
</evidence>
<evidence type="ECO:0000259" key="10">
    <source>
        <dbReference type="Pfam" id="PF10513"/>
    </source>
</evidence>
<feature type="region of interest" description="Disordered" evidence="8">
    <location>
        <begin position="1089"/>
        <end position="1124"/>
    </location>
</feature>
<reference evidence="11 12" key="1">
    <citation type="submission" date="2019-03" db="EMBL/GenBank/DDBJ databases">
        <title>Sequencing 23 genomes of Wallemia ichthyophaga.</title>
        <authorList>
            <person name="Gostincar C."/>
        </authorList>
    </citation>
    <scope>NUCLEOTIDE SEQUENCE [LARGE SCALE GENOMIC DNA]</scope>
    <source>
        <strain evidence="11 12">EXF-8621</strain>
    </source>
</reference>
<name>A0A4T0GYC8_WALIC</name>
<feature type="compositionally biased region" description="Basic and acidic residues" evidence="8">
    <location>
        <begin position="154"/>
        <end position="168"/>
    </location>
</feature>
<feature type="region of interest" description="Disordered" evidence="8">
    <location>
        <begin position="1038"/>
        <end position="1067"/>
    </location>
</feature>
<dbReference type="Pfam" id="PF10513">
    <property type="entry name" value="EPL1"/>
    <property type="match status" value="1"/>
</dbReference>
<dbReference type="Pfam" id="PF08698">
    <property type="entry name" value="Fcf2"/>
    <property type="match status" value="1"/>
</dbReference>
<comment type="subcellular location">
    <subcellularLocation>
        <location evidence="1 7">Nucleus</location>
    </subcellularLocation>
</comment>
<dbReference type="InterPro" id="IPR014810">
    <property type="entry name" value="Fcf2_C"/>
</dbReference>
<feature type="compositionally biased region" description="Low complexity" evidence="8">
    <location>
        <begin position="916"/>
        <end position="930"/>
    </location>
</feature>
<feature type="domain" description="Fcf2 pre-rRNA processing C-terminal" evidence="9">
    <location>
        <begin position="160"/>
        <end position="259"/>
    </location>
</feature>
<dbReference type="InterPro" id="IPR024943">
    <property type="entry name" value="Enhancer_polycomb"/>
</dbReference>
<gene>
    <name evidence="11" type="ORF">E3P90_03918</name>
</gene>
<dbReference type="Proteomes" id="UP000306954">
    <property type="component" value="Unassembled WGS sequence"/>
</dbReference>
<dbReference type="EMBL" id="SPOF01000076">
    <property type="protein sequence ID" value="TIB07790.1"/>
    <property type="molecule type" value="Genomic_DNA"/>
</dbReference>
<feature type="region of interest" description="Disordered" evidence="8">
    <location>
        <begin position="844"/>
        <end position="982"/>
    </location>
</feature>
<dbReference type="GO" id="GO:0006357">
    <property type="term" value="P:regulation of transcription by RNA polymerase II"/>
    <property type="evidence" value="ECO:0007669"/>
    <property type="project" value="InterPro"/>
</dbReference>
<evidence type="ECO:0000256" key="1">
    <source>
        <dbReference type="ARBA" id="ARBA00004123"/>
    </source>
</evidence>
<protein>
    <recommendedName>
        <fullName evidence="7">Enhancer of polycomb-like protein</fullName>
    </recommendedName>
</protein>
<dbReference type="InterPro" id="IPR019542">
    <property type="entry name" value="Enhancer_polycomb-like_N"/>
</dbReference>
<keyword evidence="5 7" id="KW-0539">Nucleus</keyword>
<dbReference type="GO" id="GO:0035267">
    <property type="term" value="C:NuA4 histone acetyltransferase complex"/>
    <property type="evidence" value="ECO:0007669"/>
    <property type="project" value="InterPro"/>
</dbReference>
<feature type="compositionally biased region" description="Low complexity" evidence="8">
    <location>
        <begin position="953"/>
        <end position="977"/>
    </location>
</feature>
<evidence type="ECO:0000259" key="9">
    <source>
        <dbReference type="Pfam" id="PF08698"/>
    </source>
</evidence>
<evidence type="ECO:0000256" key="7">
    <source>
        <dbReference type="RuleBase" id="RU361124"/>
    </source>
</evidence>
<sequence>MSEAILRRDESGVSSGSSSDGSDGSSDVSNSSDDDNNDDNNSHLSHLLNSARTNLSNTNNDHLNLNDDLVKLDDAAQRSKQPIPTLTSSYNLNTLPPLKPSQRKSDNFKQTVPKKREMEISAIEKQTENALNGASAAMSSRPAHDAGTKPSRRQLKESKESTAGKDWFDLPAPPSALLPQWRREAEALQLRNSLDPKRFYKGGKQKLPKHFAIGRILPGRNAGDSLADGAEDAKARRNAKGFINEALEDKDGQRYAKRKYNELQAERGQEYGQRKKAKETLKRMDRTRSRLQIVKRPQFIAESYSFDDESKATTGVDSAEAEETHLQNAINASQKRNARSKPSHDTTQSASNNDKADSVDENALSTPQDDSLGIIPTPDATGRVTNYYQLYKPNQYPDAWSYIKYSDTIEEAQLGGLVYTIDERDYKFIQEHNKAVKGEGTSTDASSKDEKKNNDILIDDNLFELVMSVFEKVTDDIAPTLHTDLSRIPDFSEFQLHLKKHDLLDNFPNVAPLKLTITPDNLVKLGQIIYQHWRARRVRRQGKPIHPQLNYDESNDGDPYVCFRRREVKPVRKTRRADLQSVEKMEKLHKELIAAQQLVVSVIDREKKKAEAVDMDKSISQLRHTFRTVKRKLGVVGPDDGKADDELLSGHKPKRIKVETKLPNKRNNASPSVNTNNDKASVPIATLIEKHILAKREADQMWEDFTESSLIPNHFPGSKFYRALPNDIDDDGEMGRRTFRLRIGRGGRRILDRRHPFIDYGDDDSSNLDDDERKLRELQKYDADVVYTKNVKGLGPTFGDKGENLLIDDYDERFMRHRASLLTEDDINNLTAPTSHVDAAMQAALAPPPPLPNYTIVRPNPNNKAQQLQRNNSNASNAQNNGKPQVAQHLIRKASQQNAQSTPLQKSNSAMNGTGASKQPAQSTQSTQSTPKPPTPQMNGNASLPPNNPTYNAIQQLLAQQQQQQQHQHQQPQQPIHPLQPPSQAQMNALLQSTKTQQHLNQMRQLMASQNNNNNAPNNQLSQQQMLAALLAKQQQQQQQQQQVRQPQPNQLQQQQQANAGGLTAQQMASNPQLAAFWRQQLLAHQQAQAQAQAQAQVAANAQNQTQTPTHPTQTQANQSTNGN</sequence>
<feature type="compositionally biased region" description="Basic and acidic residues" evidence="8">
    <location>
        <begin position="1"/>
        <end position="11"/>
    </location>
</feature>
<proteinExistence type="inferred from homology"/>
<evidence type="ECO:0000256" key="5">
    <source>
        <dbReference type="ARBA" id="ARBA00023242"/>
    </source>
</evidence>
<evidence type="ECO:0000256" key="3">
    <source>
        <dbReference type="ARBA" id="ARBA00023015"/>
    </source>
</evidence>
<dbReference type="PANTHER" id="PTHR14898">
    <property type="entry name" value="ENHANCER OF POLYCOMB"/>
    <property type="match status" value="1"/>
</dbReference>
<feature type="compositionally biased region" description="Polar residues" evidence="8">
    <location>
        <begin position="938"/>
        <end position="952"/>
    </location>
</feature>
<evidence type="ECO:0000256" key="2">
    <source>
        <dbReference type="ARBA" id="ARBA00008035"/>
    </source>
</evidence>
<feature type="compositionally biased region" description="Low complexity" evidence="8">
    <location>
        <begin position="865"/>
        <end position="881"/>
    </location>
</feature>
<feature type="compositionally biased region" description="Polar residues" evidence="8">
    <location>
        <begin position="81"/>
        <end position="94"/>
    </location>
</feature>
<accession>A0A4T0GYC8</accession>
<feature type="compositionally biased region" description="Low complexity" evidence="8">
    <location>
        <begin position="42"/>
        <end position="59"/>
    </location>
</feature>
<feature type="compositionally biased region" description="Low complexity" evidence="8">
    <location>
        <begin position="12"/>
        <end position="31"/>
    </location>
</feature>
<feature type="region of interest" description="Disordered" evidence="8">
    <location>
        <begin position="81"/>
        <end position="113"/>
    </location>
</feature>
<organism evidence="11 12">
    <name type="scientific">Wallemia ichthyophaga</name>
    <dbReference type="NCBI Taxonomy" id="245174"/>
    <lineage>
        <taxon>Eukaryota</taxon>
        <taxon>Fungi</taxon>
        <taxon>Dikarya</taxon>
        <taxon>Basidiomycota</taxon>
        <taxon>Wallemiomycotina</taxon>
        <taxon>Wallemiomycetes</taxon>
        <taxon>Wallemiales</taxon>
        <taxon>Wallemiaceae</taxon>
        <taxon>Wallemia</taxon>
    </lineage>
</organism>
<comment type="similarity">
    <text evidence="2 7">Belongs to the enhancer of polycomb family.</text>
</comment>
<evidence type="ECO:0000313" key="11">
    <source>
        <dbReference type="EMBL" id="TIB07790.1"/>
    </source>
</evidence>
<evidence type="ECO:0000256" key="8">
    <source>
        <dbReference type="SAM" id="MobiDB-lite"/>
    </source>
</evidence>
<feature type="region of interest" description="Disordered" evidence="8">
    <location>
        <begin position="132"/>
        <end position="173"/>
    </location>
</feature>
<dbReference type="AlphaFoldDB" id="A0A4T0GYC8"/>
<feature type="domain" description="Enhancer of polycomb-like N-terminal" evidence="10">
    <location>
        <begin position="309"/>
        <end position="472"/>
    </location>
</feature>
<evidence type="ECO:0000256" key="6">
    <source>
        <dbReference type="ARBA" id="ARBA00025513"/>
    </source>
</evidence>